<dbReference type="Proteomes" id="UP000312512">
    <property type="component" value="Unassembled WGS sequence"/>
</dbReference>
<keyword evidence="5" id="KW-1185">Reference proteome</keyword>
<dbReference type="SUPFAM" id="SSF46785">
    <property type="entry name" value="Winged helix' DNA-binding domain"/>
    <property type="match status" value="1"/>
</dbReference>
<evidence type="ECO:0000313" key="4">
    <source>
        <dbReference type="EMBL" id="KAB8191507.1"/>
    </source>
</evidence>
<dbReference type="CDD" id="cd07377">
    <property type="entry name" value="WHTH_GntR"/>
    <property type="match status" value="1"/>
</dbReference>
<sequence length="136" mass="15372">MVDYDSDFTVKQQIVNALRARIEAGEWAPRRRLPSVVHLSQEFGVARDTILRALEVLRDLGLIYTVKNRGSFVKLGADFVAQLIPEPGVRIINRPAHDDEIRELSLSEHGWVTVVERGDEVEVYPADRVEIRGPEG</sequence>
<comment type="caution">
    <text evidence="4">The sequence shown here is derived from an EMBL/GenBank/DDBJ whole genome shotgun (WGS) entry which is preliminary data.</text>
</comment>
<keyword evidence="3" id="KW-0804">Transcription</keyword>
<dbReference type="SMART" id="SM00345">
    <property type="entry name" value="HTH_GNTR"/>
    <property type="match status" value="1"/>
</dbReference>
<dbReference type="GO" id="GO:0003677">
    <property type="term" value="F:DNA binding"/>
    <property type="evidence" value="ECO:0007669"/>
    <property type="project" value="UniProtKB-KW"/>
</dbReference>
<dbReference type="Gene3D" id="1.10.10.10">
    <property type="entry name" value="Winged helix-like DNA-binding domain superfamily/Winged helix DNA-binding domain"/>
    <property type="match status" value="1"/>
</dbReference>
<protein>
    <submittedName>
        <fullName evidence="4">GntR family transcriptional regulator</fullName>
    </submittedName>
</protein>
<reference evidence="4 5" key="1">
    <citation type="submission" date="2019-10" db="EMBL/GenBank/DDBJ databases">
        <title>Nonomuraea sp. nov., isolated from Phyllanthus amarus.</title>
        <authorList>
            <person name="Klykleung N."/>
            <person name="Tanasupawat S."/>
        </authorList>
    </citation>
    <scope>NUCLEOTIDE SEQUENCE [LARGE SCALE GENOMIC DNA]</scope>
    <source>
        <strain evidence="4 5">PA1-10</strain>
    </source>
</reference>
<evidence type="ECO:0000313" key="5">
    <source>
        <dbReference type="Proteomes" id="UP000312512"/>
    </source>
</evidence>
<evidence type="ECO:0000256" key="3">
    <source>
        <dbReference type="ARBA" id="ARBA00023163"/>
    </source>
</evidence>
<keyword evidence="1" id="KW-0805">Transcription regulation</keyword>
<dbReference type="InterPro" id="IPR050679">
    <property type="entry name" value="Bact_HTH_transcr_reg"/>
</dbReference>
<dbReference type="RefSeq" id="WP_139634008.1">
    <property type="nucleotide sequence ID" value="NZ_VDLX02000012.1"/>
</dbReference>
<organism evidence="4 5">
    <name type="scientific">Nonomuraea phyllanthi</name>
    <dbReference type="NCBI Taxonomy" id="2219224"/>
    <lineage>
        <taxon>Bacteria</taxon>
        <taxon>Bacillati</taxon>
        <taxon>Actinomycetota</taxon>
        <taxon>Actinomycetes</taxon>
        <taxon>Streptosporangiales</taxon>
        <taxon>Streptosporangiaceae</taxon>
        <taxon>Nonomuraea</taxon>
    </lineage>
</organism>
<accession>A0A5C4W464</accession>
<keyword evidence="2" id="KW-0238">DNA-binding</keyword>
<dbReference type="AlphaFoldDB" id="A0A5C4W464"/>
<dbReference type="EMBL" id="VDLX02000012">
    <property type="protein sequence ID" value="KAB8191507.1"/>
    <property type="molecule type" value="Genomic_DNA"/>
</dbReference>
<evidence type="ECO:0000256" key="2">
    <source>
        <dbReference type="ARBA" id="ARBA00023125"/>
    </source>
</evidence>
<dbReference type="InterPro" id="IPR000524">
    <property type="entry name" value="Tscrpt_reg_HTH_GntR"/>
</dbReference>
<name>A0A5C4W464_9ACTN</name>
<evidence type="ECO:0000256" key="1">
    <source>
        <dbReference type="ARBA" id="ARBA00023015"/>
    </source>
</evidence>
<dbReference type="InterPro" id="IPR036390">
    <property type="entry name" value="WH_DNA-bd_sf"/>
</dbReference>
<dbReference type="Pfam" id="PF00392">
    <property type="entry name" value="GntR"/>
    <property type="match status" value="1"/>
</dbReference>
<dbReference type="InterPro" id="IPR036388">
    <property type="entry name" value="WH-like_DNA-bd_sf"/>
</dbReference>
<dbReference type="GO" id="GO:0003700">
    <property type="term" value="F:DNA-binding transcription factor activity"/>
    <property type="evidence" value="ECO:0007669"/>
    <property type="project" value="InterPro"/>
</dbReference>
<dbReference type="OrthoDB" id="4338617at2"/>
<dbReference type="PROSITE" id="PS50949">
    <property type="entry name" value="HTH_GNTR"/>
    <property type="match status" value="1"/>
</dbReference>
<gene>
    <name evidence="4" type="ORF">FH608_030075</name>
</gene>
<dbReference type="PANTHER" id="PTHR44846">
    <property type="entry name" value="MANNOSYL-D-GLYCERATE TRANSPORT/METABOLISM SYSTEM REPRESSOR MNGR-RELATED"/>
    <property type="match status" value="1"/>
</dbReference>
<dbReference type="PRINTS" id="PR00035">
    <property type="entry name" value="HTHGNTR"/>
</dbReference>
<dbReference type="PANTHER" id="PTHR44846:SF17">
    <property type="entry name" value="GNTR-FAMILY TRANSCRIPTIONAL REGULATOR"/>
    <property type="match status" value="1"/>
</dbReference>
<proteinExistence type="predicted"/>
<dbReference type="GO" id="GO:0045892">
    <property type="term" value="P:negative regulation of DNA-templated transcription"/>
    <property type="evidence" value="ECO:0007669"/>
    <property type="project" value="TreeGrafter"/>
</dbReference>